<protein>
    <submittedName>
        <fullName evidence="4">Uncharacterized protein</fullName>
    </submittedName>
</protein>
<feature type="compositionally biased region" description="Polar residues" evidence="1">
    <location>
        <begin position="799"/>
        <end position="819"/>
    </location>
</feature>
<sequence length="840" mass="94846">MIILLVLMPALLVLSEESGIDWKKCRPAENKCLCTEPGAAELIQFKYETKPCAEVGVQIIALSYKSAIFLLQVMKSDASDLGDNPELMIYNGLGVGIGANKRVENEMFGCKLENGKVVLTGDREHIRRFKINLFEDDFRGTLGDASYFKKENILCALETRRFSKLVKQLNSKHHETQMKLTTVDKTNPKVFKIERKWFEEENIKCDFYEFGEKTNNEAISFELSEDEEVKRLECKEEEPGKYSMILVKKLDSSGAPVTEIISKPDSYAFFCAANVGELCRDPMDCDKDSPECPQFHPGGRGEDAKLECPGNKWIINDEYYNLTTKCKVDELRNSNDFAVNPKPKPKAEAQFSEGTAGIITALVSLAVIAFIVALILLGYYIWKRRKNLGMKPFMVTTKTMKTMGRAELIADCKEDFGKFLQATPSSADFIIDGLKKIDGMLKEEVDDPYAWEEAYKFLMRFHGSIRLVDRPIWHMFTRYLYLESKRIIDKHGWLTSKPIRNSNQYGLIRSVAIHLLSFTMHDSAVEAETLNFIIAGFRVLGFKGATQYPHCGLLWSLVCHARPMTTTDKKRANDDKQVFDHVKFEHTLNLILKSAHWMNIPVAERIPAFGSIPYQAAFAIGGIPDIAYIADHAYDIVLKKKPFENRAVSMGYFEGLCQSVMRNPIESILTAFRMVNPNPKILAMMHDVAPAEVWNKLVKDGERVETYYGRHLDAKRLHERFMPNDKDTDFFKMQQEQNEFLAAVEHVKSDLRHWFAARTDKDEFKQKAAEFTNPNINMDRLFGDYVPPPLPNPKKVAGTGSQSGSNSIGAPGNAKSSDNGKPPSDPKDAAAAPAAAPASN</sequence>
<feature type="transmembrane region" description="Helical" evidence="2">
    <location>
        <begin position="358"/>
        <end position="382"/>
    </location>
</feature>
<evidence type="ECO:0000256" key="2">
    <source>
        <dbReference type="SAM" id="Phobius"/>
    </source>
</evidence>
<evidence type="ECO:0000313" key="4">
    <source>
        <dbReference type="EnsemblMetazoa" id="PPA33029.1"/>
    </source>
</evidence>
<keyword evidence="2" id="KW-1133">Transmembrane helix</keyword>
<evidence type="ECO:0000313" key="5">
    <source>
        <dbReference type="Proteomes" id="UP000005239"/>
    </source>
</evidence>
<keyword evidence="2" id="KW-0812">Transmembrane</keyword>
<gene>
    <name evidence="4" type="primary">WBGene00205889</name>
</gene>
<proteinExistence type="predicted"/>
<organism evidence="4 5">
    <name type="scientific">Pristionchus pacificus</name>
    <name type="common">Parasitic nematode worm</name>
    <dbReference type="NCBI Taxonomy" id="54126"/>
    <lineage>
        <taxon>Eukaryota</taxon>
        <taxon>Metazoa</taxon>
        <taxon>Ecdysozoa</taxon>
        <taxon>Nematoda</taxon>
        <taxon>Chromadorea</taxon>
        <taxon>Rhabditida</taxon>
        <taxon>Rhabditina</taxon>
        <taxon>Diplogasteromorpha</taxon>
        <taxon>Diplogasteroidea</taxon>
        <taxon>Neodiplogasteridae</taxon>
        <taxon>Pristionchus</taxon>
    </lineage>
</organism>
<evidence type="ECO:0000256" key="3">
    <source>
        <dbReference type="SAM" id="SignalP"/>
    </source>
</evidence>
<name>A0A2A6CI56_PRIPA</name>
<feature type="compositionally biased region" description="Low complexity" evidence="1">
    <location>
        <begin position="829"/>
        <end position="840"/>
    </location>
</feature>
<dbReference type="EnsemblMetazoa" id="PPA33029.1">
    <property type="protein sequence ID" value="PPA33029.1"/>
    <property type="gene ID" value="WBGene00205889"/>
</dbReference>
<evidence type="ECO:0000256" key="1">
    <source>
        <dbReference type="SAM" id="MobiDB-lite"/>
    </source>
</evidence>
<keyword evidence="3" id="KW-0732">Signal</keyword>
<feature type="signal peptide" evidence="3">
    <location>
        <begin position="1"/>
        <end position="15"/>
    </location>
</feature>
<accession>A0A2A6CI56</accession>
<accession>A0A8R1ULS9</accession>
<feature type="region of interest" description="Disordered" evidence="1">
    <location>
        <begin position="778"/>
        <end position="840"/>
    </location>
</feature>
<reference evidence="4" key="2">
    <citation type="submission" date="2022-06" db="UniProtKB">
        <authorList>
            <consortium name="EnsemblMetazoa"/>
        </authorList>
    </citation>
    <scope>IDENTIFICATION</scope>
    <source>
        <strain evidence="4">PS312</strain>
    </source>
</reference>
<feature type="chain" id="PRO_5043971771" evidence="3">
    <location>
        <begin position="16"/>
        <end position="840"/>
    </location>
</feature>
<reference evidence="5" key="1">
    <citation type="journal article" date="2008" name="Nat. Genet.">
        <title>The Pristionchus pacificus genome provides a unique perspective on nematode lifestyle and parasitism.</title>
        <authorList>
            <person name="Dieterich C."/>
            <person name="Clifton S.W."/>
            <person name="Schuster L.N."/>
            <person name="Chinwalla A."/>
            <person name="Delehaunty K."/>
            <person name="Dinkelacker I."/>
            <person name="Fulton L."/>
            <person name="Fulton R."/>
            <person name="Godfrey J."/>
            <person name="Minx P."/>
            <person name="Mitreva M."/>
            <person name="Roeseler W."/>
            <person name="Tian H."/>
            <person name="Witte H."/>
            <person name="Yang S.P."/>
            <person name="Wilson R.K."/>
            <person name="Sommer R.J."/>
        </authorList>
    </citation>
    <scope>NUCLEOTIDE SEQUENCE [LARGE SCALE GENOMIC DNA]</scope>
    <source>
        <strain evidence="5">PS312</strain>
    </source>
</reference>
<dbReference type="Proteomes" id="UP000005239">
    <property type="component" value="Unassembled WGS sequence"/>
</dbReference>
<keyword evidence="2" id="KW-0472">Membrane</keyword>
<dbReference type="AlphaFoldDB" id="A0A2A6CI56"/>
<keyword evidence="5" id="KW-1185">Reference proteome</keyword>